<dbReference type="InterPro" id="IPR019176">
    <property type="entry name" value="Cytochrome_B561-rel"/>
</dbReference>
<proteinExistence type="predicted"/>
<dbReference type="Pfam" id="PF09786">
    <property type="entry name" value="CytochromB561_N"/>
    <property type="match status" value="1"/>
</dbReference>
<keyword evidence="2" id="KW-1185">Reference proteome</keyword>
<accession>A0A914PPI6</accession>
<evidence type="ECO:0000313" key="3">
    <source>
        <dbReference type="WBParaSite" id="PDA_v2.g16722.t1"/>
    </source>
</evidence>
<evidence type="ECO:0000313" key="2">
    <source>
        <dbReference type="Proteomes" id="UP000887578"/>
    </source>
</evidence>
<feature type="transmembrane region" description="Helical" evidence="1">
    <location>
        <begin position="27"/>
        <end position="46"/>
    </location>
</feature>
<dbReference type="PANTHER" id="PTHR21780:SF0">
    <property type="entry name" value="TRANSMEMBRANE PROTEIN 209"/>
    <property type="match status" value="1"/>
</dbReference>
<dbReference type="PANTHER" id="PTHR21780">
    <property type="entry name" value="TRANSMEMBRANE PROTEIN 209"/>
    <property type="match status" value="1"/>
</dbReference>
<name>A0A914PPI6_9BILA</name>
<dbReference type="GO" id="GO:0016020">
    <property type="term" value="C:membrane"/>
    <property type="evidence" value="ECO:0007669"/>
    <property type="project" value="TreeGrafter"/>
</dbReference>
<sequence length="551" mass="63079">MKHKSLLQLSFGQLSEPQRRNLISAGIKWLFAALIAFVDFSLDFTFIRFFTAYCIPYYACYFMVVGLIILSSFNAVTCILASFDFNVFTNIGTSNSLNQSIANQKSFVQKRDYLPDIVSSLLDESFFHVQSDYVPPTLKDYYAIKKHNDLKIVRRSLTPSSIDVYTDEQLVMLSHLEPVHAYTVFEPRYNKNKHYEYQQSADVEEDEEEDQNLNNLNKSQMDLLDISEHFATHPDEHPLEPANRKTLSLSASSAGFKRGKSPASISEGSNRLSSSFHLHIVPKNAPITRSPKFLMTQKPTLTPITKVFSQWRVDGDSIITMTENVRRFISRHIIHPLAKEITEINAFFLTNHRTRNMSIGKTPIADIEKVFGQIQDTKIANLPYVLAFLRLHSNYVHFVKRILTWARSDFIFDYCPDATTQLSTSWPTIFSVSKILLPTDSELIFRLFCFYMDTQCGFYPITYPYPSDLPFTHLHTLQEGKKPSDAQLSASGYYVEISEAKPVTFKFYASRYPAIVTPPTHNALLAILMLLVYGHGNDWYEVLSQTGVHYG</sequence>
<keyword evidence="1" id="KW-1133">Transmembrane helix</keyword>
<keyword evidence="1" id="KW-0472">Membrane</keyword>
<evidence type="ECO:0000256" key="1">
    <source>
        <dbReference type="SAM" id="Phobius"/>
    </source>
</evidence>
<dbReference type="Proteomes" id="UP000887578">
    <property type="component" value="Unplaced"/>
</dbReference>
<feature type="transmembrane region" description="Helical" evidence="1">
    <location>
        <begin position="58"/>
        <end position="83"/>
    </location>
</feature>
<dbReference type="AlphaFoldDB" id="A0A914PPI6"/>
<reference evidence="3" key="1">
    <citation type="submission" date="2022-11" db="UniProtKB">
        <authorList>
            <consortium name="WormBaseParasite"/>
        </authorList>
    </citation>
    <scope>IDENTIFICATION</scope>
</reference>
<keyword evidence="1" id="KW-0812">Transmembrane</keyword>
<organism evidence="2 3">
    <name type="scientific">Panagrolaimus davidi</name>
    <dbReference type="NCBI Taxonomy" id="227884"/>
    <lineage>
        <taxon>Eukaryota</taxon>
        <taxon>Metazoa</taxon>
        <taxon>Ecdysozoa</taxon>
        <taxon>Nematoda</taxon>
        <taxon>Chromadorea</taxon>
        <taxon>Rhabditida</taxon>
        <taxon>Tylenchina</taxon>
        <taxon>Panagrolaimomorpha</taxon>
        <taxon>Panagrolaimoidea</taxon>
        <taxon>Panagrolaimidae</taxon>
        <taxon>Panagrolaimus</taxon>
    </lineage>
</organism>
<protein>
    <submittedName>
        <fullName evidence="3">Uncharacterized protein</fullName>
    </submittedName>
</protein>
<dbReference type="WBParaSite" id="PDA_v2.g16722.t1">
    <property type="protein sequence ID" value="PDA_v2.g16722.t1"/>
    <property type="gene ID" value="PDA_v2.g16722"/>
</dbReference>